<keyword evidence="4 8" id="KW-0479">Metal-binding</keyword>
<dbReference type="Gene3D" id="1.10.630.10">
    <property type="entry name" value="Cytochrome P450"/>
    <property type="match status" value="1"/>
</dbReference>
<dbReference type="InterPro" id="IPR050121">
    <property type="entry name" value="Cytochrome_P450_monoxygenase"/>
</dbReference>
<evidence type="ECO:0000256" key="2">
    <source>
        <dbReference type="ARBA" id="ARBA00010617"/>
    </source>
</evidence>
<dbReference type="EMBL" id="JAXOVC010000013">
    <property type="protein sequence ID" value="KAK4494802.1"/>
    <property type="molecule type" value="Genomic_DNA"/>
</dbReference>
<dbReference type="CDD" id="cd11058">
    <property type="entry name" value="CYP60B-like"/>
    <property type="match status" value="1"/>
</dbReference>
<keyword evidence="6 8" id="KW-0408">Iron</keyword>
<reference evidence="9 10" key="1">
    <citation type="journal article" date="2023" name="G3 (Bethesda)">
        <title>A chromosome-level genome assembly of Zasmidium syzygii isolated from banana leaves.</title>
        <authorList>
            <person name="van Westerhoven A.C."/>
            <person name="Mehrabi R."/>
            <person name="Talebi R."/>
            <person name="Steentjes M.B.F."/>
            <person name="Corcolon B."/>
            <person name="Chong P.A."/>
            <person name="Kema G.H.J."/>
            <person name="Seidl M.F."/>
        </authorList>
    </citation>
    <scope>NUCLEOTIDE SEQUENCE [LARGE SCALE GENOMIC DNA]</scope>
    <source>
        <strain evidence="9 10">P124</strain>
    </source>
</reference>
<evidence type="ECO:0000313" key="10">
    <source>
        <dbReference type="Proteomes" id="UP001305779"/>
    </source>
</evidence>
<comment type="similarity">
    <text evidence="2 8">Belongs to the cytochrome P450 family.</text>
</comment>
<evidence type="ECO:0000313" key="9">
    <source>
        <dbReference type="EMBL" id="KAK4494802.1"/>
    </source>
</evidence>
<comment type="cofactor">
    <cofactor evidence="1">
        <name>heme</name>
        <dbReference type="ChEBI" id="CHEBI:30413"/>
    </cofactor>
</comment>
<dbReference type="InterPro" id="IPR017972">
    <property type="entry name" value="Cyt_P450_CS"/>
</dbReference>
<evidence type="ECO:0000256" key="7">
    <source>
        <dbReference type="ARBA" id="ARBA00023033"/>
    </source>
</evidence>
<gene>
    <name evidence="9" type="ORF">PRZ48_014158</name>
</gene>
<dbReference type="PRINTS" id="PR00463">
    <property type="entry name" value="EP450I"/>
</dbReference>
<comment type="caution">
    <text evidence="9">The sequence shown here is derived from an EMBL/GenBank/DDBJ whole genome shotgun (WGS) entry which is preliminary data.</text>
</comment>
<dbReference type="SUPFAM" id="SSF48264">
    <property type="entry name" value="Cytochrome P450"/>
    <property type="match status" value="1"/>
</dbReference>
<dbReference type="PRINTS" id="PR00385">
    <property type="entry name" value="P450"/>
</dbReference>
<dbReference type="InterPro" id="IPR001128">
    <property type="entry name" value="Cyt_P450"/>
</dbReference>
<dbReference type="Proteomes" id="UP001305779">
    <property type="component" value="Unassembled WGS sequence"/>
</dbReference>
<dbReference type="PROSITE" id="PS00086">
    <property type="entry name" value="CYTOCHROME_P450"/>
    <property type="match status" value="1"/>
</dbReference>
<dbReference type="PANTHER" id="PTHR24305">
    <property type="entry name" value="CYTOCHROME P450"/>
    <property type="match status" value="1"/>
</dbReference>
<organism evidence="9 10">
    <name type="scientific">Zasmidium cellare</name>
    <name type="common">Wine cellar mold</name>
    <name type="synonym">Racodium cellare</name>
    <dbReference type="NCBI Taxonomy" id="395010"/>
    <lineage>
        <taxon>Eukaryota</taxon>
        <taxon>Fungi</taxon>
        <taxon>Dikarya</taxon>
        <taxon>Ascomycota</taxon>
        <taxon>Pezizomycotina</taxon>
        <taxon>Dothideomycetes</taxon>
        <taxon>Dothideomycetidae</taxon>
        <taxon>Mycosphaerellales</taxon>
        <taxon>Mycosphaerellaceae</taxon>
        <taxon>Zasmidium</taxon>
    </lineage>
</organism>
<keyword evidence="10" id="KW-1185">Reference proteome</keyword>
<evidence type="ECO:0008006" key="11">
    <source>
        <dbReference type="Google" id="ProtNLM"/>
    </source>
</evidence>
<sequence length="329" mass="37017">MVRSREGPVDIVKWFSLTTFDIISDLAFGQPEGCLDNADQPWLSVMGARAKSIVWYQLSIYYRAEWLLKWIAPKSLTAARQQHMQMLAAKVQRRLKESSHTKDFMSYILDNKTEKLTNAELVVMASAFLVAGSGTSARALSATIFYLATNPVKLQKAIGEVRNTFQEAEAITIRSTSQLRYLQACIDEAMRLHPPQPGGLPRFVPGVGEEIEGKFVPGGTAVGVHQLSSGQADWNFSRAKEFIPERWLEQSPPSEFAGDDRGSRQPFSYGPRNCIGMNLAYAEMLLIMAKLLFAFDIEQDEGMNDWTSRQKIYLTWEQIPLLVRLSVRG</sequence>
<protein>
    <recommendedName>
        <fullName evidence="11">Cytochrome P450</fullName>
    </recommendedName>
</protein>
<keyword evidence="3 8" id="KW-0349">Heme</keyword>
<dbReference type="InterPro" id="IPR036396">
    <property type="entry name" value="Cyt_P450_sf"/>
</dbReference>
<name>A0ABR0E052_ZASCE</name>
<dbReference type="Pfam" id="PF00067">
    <property type="entry name" value="p450"/>
    <property type="match status" value="1"/>
</dbReference>
<keyword evidence="5 8" id="KW-0560">Oxidoreductase</keyword>
<evidence type="ECO:0000256" key="1">
    <source>
        <dbReference type="ARBA" id="ARBA00001971"/>
    </source>
</evidence>
<evidence type="ECO:0000256" key="8">
    <source>
        <dbReference type="RuleBase" id="RU000461"/>
    </source>
</evidence>
<keyword evidence="7 8" id="KW-0503">Monooxygenase</keyword>
<proteinExistence type="inferred from homology"/>
<evidence type="ECO:0000256" key="4">
    <source>
        <dbReference type="ARBA" id="ARBA00022723"/>
    </source>
</evidence>
<evidence type="ECO:0000256" key="5">
    <source>
        <dbReference type="ARBA" id="ARBA00023002"/>
    </source>
</evidence>
<dbReference type="InterPro" id="IPR002401">
    <property type="entry name" value="Cyt_P450_E_grp-I"/>
</dbReference>
<evidence type="ECO:0000256" key="3">
    <source>
        <dbReference type="ARBA" id="ARBA00022617"/>
    </source>
</evidence>
<accession>A0ABR0E052</accession>
<dbReference type="PANTHER" id="PTHR24305:SF230">
    <property type="entry name" value="P450, PUTATIVE (EUROFUNG)-RELATED"/>
    <property type="match status" value="1"/>
</dbReference>
<evidence type="ECO:0000256" key="6">
    <source>
        <dbReference type="ARBA" id="ARBA00023004"/>
    </source>
</evidence>